<dbReference type="InterPro" id="IPR050297">
    <property type="entry name" value="LipidA_mod_glycosyltrf_83"/>
</dbReference>
<dbReference type="PANTHER" id="PTHR33908:SF11">
    <property type="entry name" value="MEMBRANE PROTEIN"/>
    <property type="match status" value="1"/>
</dbReference>
<evidence type="ECO:0000256" key="8">
    <source>
        <dbReference type="SAM" id="Phobius"/>
    </source>
</evidence>
<organism evidence="10 11">
    <name type="scientific">candidate division CPR1 bacterium GW2011_GWA2_42_17</name>
    <dbReference type="NCBI Taxonomy" id="1618341"/>
    <lineage>
        <taxon>Bacteria</taxon>
        <taxon>candidate division CPR1</taxon>
    </lineage>
</organism>
<dbReference type="EMBL" id="LCCZ01000042">
    <property type="protein sequence ID" value="KKS42489.1"/>
    <property type="molecule type" value="Genomic_DNA"/>
</dbReference>
<gene>
    <name evidence="10" type="ORF">UV05_C0042G0009</name>
</gene>
<feature type="transmembrane region" description="Helical" evidence="8">
    <location>
        <begin position="372"/>
        <end position="395"/>
    </location>
</feature>
<dbReference type="Proteomes" id="UP000034875">
    <property type="component" value="Unassembled WGS sequence"/>
</dbReference>
<dbReference type="GO" id="GO:0016763">
    <property type="term" value="F:pentosyltransferase activity"/>
    <property type="evidence" value="ECO:0007669"/>
    <property type="project" value="TreeGrafter"/>
</dbReference>
<feature type="transmembrane region" description="Helical" evidence="8">
    <location>
        <begin position="432"/>
        <end position="449"/>
    </location>
</feature>
<feature type="transmembrane region" description="Helical" evidence="8">
    <location>
        <begin position="508"/>
        <end position="529"/>
    </location>
</feature>
<dbReference type="InterPro" id="IPR038731">
    <property type="entry name" value="RgtA/B/C-like"/>
</dbReference>
<evidence type="ECO:0000313" key="11">
    <source>
        <dbReference type="Proteomes" id="UP000034875"/>
    </source>
</evidence>
<evidence type="ECO:0000259" key="9">
    <source>
        <dbReference type="Pfam" id="PF13231"/>
    </source>
</evidence>
<keyword evidence="2" id="KW-1003">Cell membrane</keyword>
<protein>
    <recommendedName>
        <fullName evidence="9">Glycosyltransferase RgtA/B/C/D-like domain-containing protein</fullName>
    </recommendedName>
</protein>
<evidence type="ECO:0000256" key="4">
    <source>
        <dbReference type="ARBA" id="ARBA00022679"/>
    </source>
</evidence>
<keyword evidence="5 8" id="KW-0812">Transmembrane</keyword>
<keyword evidence="6 8" id="KW-1133">Transmembrane helix</keyword>
<evidence type="ECO:0000313" key="10">
    <source>
        <dbReference type="EMBL" id="KKS42489.1"/>
    </source>
</evidence>
<name>A0A0G0Z157_9BACT</name>
<keyword evidence="7 8" id="KW-0472">Membrane</keyword>
<evidence type="ECO:0000256" key="1">
    <source>
        <dbReference type="ARBA" id="ARBA00004651"/>
    </source>
</evidence>
<sequence length="543" mass="62706">MIQTRSPQSKAALLILAVFTVISIFWSVFVPVFESPDESTDYEFGRYFARTWKLPVLTDNPRPKGVHVWEPLYFYILGSVSKTINAPLSSGSRYEYSNPWKRIYEQNPINLYQHDPSEFKFNWDRLAWSLHIMRLVSVLLSIGSVWFVYKMGREVFPESSWLPISGMMLFAFNPQFLFLGSVLNVVDMVIFSTTILLWLLARFMRREVNRAIDIIILGMSMGMAILSKMTALPILAVVVVGISWKRIVEKKPVISAILLFLIVFLLTGGWYLVRNQVLYGELTGAKIHVLARFNGVWKNPFLEEVGLLNYLISYPKTQWKTFWSGFGWITIYLPMIFPFTMLMIYAHGIWGFVVAIRDRTNLILSGVQKKQLAILATVPIIVWLAITRVIFMVEVFHGKDLFPVSGVAALIVALGWRTLWKVFGSNDWDRHWIKNTAMLCIFSVSVFWFKQPELARFFKGIANMADVWQMVITGTLAAITLRAFWKLFFGQRSREIIRKLVVRNEVRIVSFTLGIIAVSELTILFLLVVPDLYQMSIWELLKK</sequence>
<feature type="domain" description="Glycosyltransferase RgtA/B/C/D-like" evidence="9">
    <location>
        <begin position="133"/>
        <end position="265"/>
    </location>
</feature>
<evidence type="ECO:0000256" key="2">
    <source>
        <dbReference type="ARBA" id="ARBA00022475"/>
    </source>
</evidence>
<feature type="transmembrane region" description="Helical" evidence="8">
    <location>
        <begin position="469"/>
        <end position="488"/>
    </location>
</feature>
<dbReference type="AlphaFoldDB" id="A0A0G0Z157"/>
<evidence type="ECO:0000256" key="3">
    <source>
        <dbReference type="ARBA" id="ARBA00022676"/>
    </source>
</evidence>
<feature type="transmembrane region" description="Helical" evidence="8">
    <location>
        <begin position="212"/>
        <end position="241"/>
    </location>
</feature>
<feature type="transmembrane region" description="Helical" evidence="8">
    <location>
        <begin position="176"/>
        <end position="200"/>
    </location>
</feature>
<reference evidence="10 11" key="1">
    <citation type="journal article" date="2015" name="Nature">
        <title>rRNA introns, odd ribosomes, and small enigmatic genomes across a large radiation of phyla.</title>
        <authorList>
            <person name="Brown C.T."/>
            <person name="Hug L.A."/>
            <person name="Thomas B.C."/>
            <person name="Sharon I."/>
            <person name="Castelle C.J."/>
            <person name="Singh A."/>
            <person name="Wilkins M.J."/>
            <person name="Williams K.H."/>
            <person name="Banfield J.F."/>
        </authorList>
    </citation>
    <scope>NUCLEOTIDE SEQUENCE [LARGE SCALE GENOMIC DNA]</scope>
</reference>
<evidence type="ECO:0000256" key="6">
    <source>
        <dbReference type="ARBA" id="ARBA00022989"/>
    </source>
</evidence>
<dbReference type="Pfam" id="PF13231">
    <property type="entry name" value="PMT_2"/>
    <property type="match status" value="1"/>
</dbReference>
<feature type="transmembrane region" description="Helical" evidence="8">
    <location>
        <begin position="253"/>
        <end position="273"/>
    </location>
</feature>
<keyword evidence="4" id="KW-0808">Transferase</keyword>
<dbReference type="GO" id="GO:0005886">
    <property type="term" value="C:plasma membrane"/>
    <property type="evidence" value="ECO:0007669"/>
    <property type="project" value="UniProtKB-SubCell"/>
</dbReference>
<accession>A0A0G0Z157</accession>
<proteinExistence type="predicted"/>
<keyword evidence="3" id="KW-0328">Glycosyltransferase</keyword>
<comment type="subcellular location">
    <subcellularLocation>
        <location evidence="1">Cell membrane</location>
        <topology evidence="1">Multi-pass membrane protein</topology>
    </subcellularLocation>
</comment>
<evidence type="ECO:0000256" key="5">
    <source>
        <dbReference type="ARBA" id="ARBA00022692"/>
    </source>
</evidence>
<evidence type="ECO:0000256" key="7">
    <source>
        <dbReference type="ARBA" id="ARBA00023136"/>
    </source>
</evidence>
<dbReference type="GO" id="GO:0009103">
    <property type="term" value="P:lipopolysaccharide biosynthetic process"/>
    <property type="evidence" value="ECO:0007669"/>
    <property type="project" value="UniProtKB-ARBA"/>
</dbReference>
<comment type="caution">
    <text evidence="10">The sequence shown here is derived from an EMBL/GenBank/DDBJ whole genome shotgun (WGS) entry which is preliminary data.</text>
</comment>
<feature type="transmembrane region" description="Helical" evidence="8">
    <location>
        <begin position="12"/>
        <end position="33"/>
    </location>
</feature>
<feature type="transmembrane region" description="Helical" evidence="8">
    <location>
        <begin position="126"/>
        <end position="149"/>
    </location>
</feature>
<dbReference type="PANTHER" id="PTHR33908">
    <property type="entry name" value="MANNOSYLTRANSFERASE YKCB-RELATED"/>
    <property type="match status" value="1"/>
</dbReference>
<feature type="transmembrane region" description="Helical" evidence="8">
    <location>
        <begin position="401"/>
        <end position="420"/>
    </location>
</feature>
<feature type="transmembrane region" description="Helical" evidence="8">
    <location>
        <begin position="329"/>
        <end position="352"/>
    </location>
</feature>